<dbReference type="AlphaFoldDB" id="A0A840UV45"/>
<gene>
    <name evidence="1" type="ORF">HNQ81_003321</name>
</gene>
<reference evidence="1 2" key="1">
    <citation type="submission" date="2020-08" db="EMBL/GenBank/DDBJ databases">
        <title>Genomic Encyclopedia of Type Strains, Phase IV (KMG-IV): sequencing the most valuable type-strain genomes for metagenomic binning, comparative biology and taxonomic classification.</title>
        <authorList>
            <person name="Goeker M."/>
        </authorList>
    </citation>
    <scope>NUCLEOTIDE SEQUENCE [LARGE SCALE GENOMIC DNA]</scope>
    <source>
        <strain evidence="1 2">DSM 28570</strain>
    </source>
</reference>
<sequence length="180" mass="20513">MRIHLYSYIFMCFCGILLENVCIASELPEWKIAEQTILQCYKGRDIEVSVSTGYEHRIYQDGPVDGEFATAMLTVPIYSRKQILEKQNLAHEKIEHLSELYADYQSQSAIVYALDKEKEVLQNTMIDEGAKGISAYYELIKDVEKAKSLRDSAERKIITWLELCGYVATDKTPGKGSPSQ</sequence>
<keyword evidence="2" id="KW-1185">Reference proteome</keyword>
<dbReference type="Proteomes" id="UP000539642">
    <property type="component" value="Unassembled WGS sequence"/>
</dbReference>
<proteinExistence type="predicted"/>
<organism evidence="1 2">
    <name type="scientific">Desulfoprunum benzoelyticum</name>
    <dbReference type="NCBI Taxonomy" id="1506996"/>
    <lineage>
        <taxon>Bacteria</taxon>
        <taxon>Pseudomonadati</taxon>
        <taxon>Thermodesulfobacteriota</taxon>
        <taxon>Desulfobulbia</taxon>
        <taxon>Desulfobulbales</taxon>
        <taxon>Desulfobulbaceae</taxon>
        <taxon>Desulfoprunum</taxon>
    </lineage>
</organism>
<dbReference type="RefSeq" id="WP_240191794.1">
    <property type="nucleotide sequence ID" value="NZ_JACHEO010000029.1"/>
</dbReference>
<name>A0A840UV45_9BACT</name>
<evidence type="ECO:0000313" key="2">
    <source>
        <dbReference type="Proteomes" id="UP000539642"/>
    </source>
</evidence>
<evidence type="ECO:0000313" key="1">
    <source>
        <dbReference type="EMBL" id="MBB5349565.1"/>
    </source>
</evidence>
<comment type="caution">
    <text evidence="1">The sequence shown here is derived from an EMBL/GenBank/DDBJ whole genome shotgun (WGS) entry which is preliminary data.</text>
</comment>
<protein>
    <submittedName>
        <fullName evidence="1">Uncharacterized protein</fullName>
    </submittedName>
</protein>
<dbReference type="EMBL" id="JACHEO010000029">
    <property type="protein sequence ID" value="MBB5349565.1"/>
    <property type="molecule type" value="Genomic_DNA"/>
</dbReference>
<accession>A0A840UV45</accession>